<keyword evidence="2" id="KW-1185">Reference proteome</keyword>
<dbReference type="PATRIC" id="fig|272562.8.peg.1365"/>
<proteinExistence type="predicted"/>
<dbReference type="AlphaFoldDB" id="Q97JW3"/>
<evidence type="ECO:0000313" key="2">
    <source>
        <dbReference type="Proteomes" id="UP000000814"/>
    </source>
</evidence>
<evidence type="ECO:0000313" key="1">
    <source>
        <dbReference type="EMBL" id="AAK79132.1"/>
    </source>
</evidence>
<dbReference type="STRING" id="272562.CA_C1160"/>
<dbReference type="KEGG" id="cac:CA_C1160"/>
<dbReference type="HOGENOM" id="CLU_2205390_0_0_9"/>
<name>Q97JW3_CLOAB</name>
<accession>Q97JW3</accession>
<protein>
    <submittedName>
        <fullName evidence="1">Uncharacterized protein</fullName>
    </submittedName>
</protein>
<gene>
    <name evidence="1" type="ordered locus">CA_C1160</name>
</gene>
<dbReference type="Proteomes" id="UP000000814">
    <property type="component" value="Chromosome"/>
</dbReference>
<reference evidence="1 2" key="1">
    <citation type="journal article" date="2001" name="J. Bacteriol.">
        <title>Genome sequence and comparative analysis of the solvent-producing bacterium Clostridium acetobutylicum.</title>
        <authorList>
            <person name="Nolling J."/>
            <person name="Breton G."/>
            <person name="Omelchenko M.V."/>
            <person name="Makarova K.S."/>
            <person name="Zeng Q."/>
            <person name="Gibson R."/>
            <person name="Lee H.M."/>
            <person name="Dubois J."/>
            <person name="Qiu D."/>
            <person name="Hitti J."/>
            <person name="Wolf Y.I."/>
            <person name="Tatusov R.L."/>
            <person name="Sabathe F."/>
            <person name="Doucette-Stamm L."/>
            <person name="Soucaille P."/>
            <person name="Daly M.J."/>
            <person name="Bennett G.N."/>
            <person name="Koonin E.V."/>
            <person name="Smith D.R."/>
        </authorList>
    </citation>
    <scope>NUCLEOTIDE SEQUENCE [LARGE SCALE GENOMIC DNA]</scope>
    <source>
        <strain evidence="2">ATCC 824 / DSM 792 / JCM 1419 / LMG 5710 / VKM B-1787</strain>
    </source>
</reference>
<organism evidence="1 2">
    <name type="scientific">Clostridium acetobutylicum (strain ATCC 824 / DSM 792 / JCM 1419 / IAM 19013 / LMG 5710 / NBRC 13948 / NRRL B-527 / VKM B-1787 / 2291 / W)</name>
    <dbReference type="NCBI Taxonomy" id="272562"/>
    <lineage>
        <taxon>Bacteria</taxon>
        <taxon>Bacillati</taxon>
        <taxon>Bacillota</taxon>
        <taxon>Clostridia</taxon>
        <taxon>Eubacteriales</taxon>
        <taxon>Clostridiaceae</taxon>
        <taxon>Clostridium</taxon>
    </lineage>
</organism>
<dbReference type="EMBL" id="AE001437">
    <property type="protein sequence ID" value="AAK79132.1"/>
    <property type="molecule type" value="Genomic_DNA"/>
</dbReference>
<dbReference type="PIR" id="A97043">
    <property type="entry name" value="A97043"/>
</dbReference>
<dbReference type="RefSeq" id="WP_010964473.1">
    <property type="nucleotide sequence ID" value="NC_003030.1"/>
</dbReference>
<sequence length="107" mass="12868">MKDHINKFDEEMKKHLIHEQKKLLSDLGETLYGIEQQMTFSKDFRDLIKKLDFLKKSPIEVAARLSCLEGVCEIREEEDKEKEKNMSFEEKLHKAKLELMLENWNKR</sequence>
<dbReference type="GeneID" id="44997670"/>